<dbReference type="AlphaFoldDB" id="A0A833RAP7"/>
<keyword evidence="7" id="KW-1185">Reference proteome</keyword>
<organism evidence="6 7">
    <name type="scientific">Carex littledalei</name>
    <dbReference type="NCBI Taxonomy" id="544730"/>
    <lineage>
        <taxon>Eukaryota</taxon>
        <taxon>Viridiplantae</taxon>
        <taxon>Streptophyta</taxon>
        <taxon>Embryophyta</taxon>
        <taxon>Tracheophyta</taxon>
        <taxon>Spermatophyta</taxon>
        <taxon>Magnoliopsida</taxon>
        <taxon>Liliopsida</taxon>
        <taxon>Poales</taxon>
        <taxon>Cyperaceae</taxon>
        <taxon>Cyperoideae</taxon>
        <taxon>Cariceae</taxon>
        <taxon>Carex</taxon>
        <taxon>Carex subgen. Euthyceras</taxon>
    </lineage>
</organism>
<proteinExistence type="inferred from homology"/>
<dbReference type="EMBL" id="SWLB01000009">
    <property type="protein sequence ID" value="KAF3334522.1"/>
    <property type="molecule type" value="Genomic_DNA"/>
</dbReference>
<dbReference type="Proteomes" id="UP000623129">
    <property type="component" value="Unassembled WGS sequence"/>
</dbReference>
<evidence type="ECO:0000256" key="1">
    <source>
        <dbReference type="ARBA" id="ARBA00008668"/>
    </source>
</evidence>
<keyword evidence="3" id="KW-0378">Hydrolase</keyword>
<comment type="caution">
    <text evidence="6">The sequence shown here is derived from an EMBL/GenBank/DDBJ whole genome shotgun (WGS) entry which is preliminary data.</text>
</comment>
<feature type="chain" id="PRO_5032745109" evidence="5">
    <location>
        <begin position="23"/>
        <end position="362"/>
    </location>
</feature>
<dbReference type="InterPro" id="IPR001087">
    <property type="entry name" value="GDSL"/>
</dbReference>
<dbReference type="InterPro" id="IPR035669">
    <property type="entry name" value="SGNH_plant_lipase-like"/>
</dbReference>
<protein>
    <submittedName>
        <fullName evidence="6">GDSL esterase/lipase LIP-4-like protein</fullName>
    </submittedName>
</protein>
<dbReference type="SUPFAM" id="SSF52266">
    <property type="entry name" value="SGNH hydrolase"/>
    <property type="match status" value="1"/>
</dbReference>
<dbReference type="PANTHER" id="PTHR22835:SF275">
    <property type="entry name" value="OS01G0331100 PROTEIN"/>
    <property type="match status" value="1"/>
</dbReference>
<evidence type="ECO:0000313" key="6">
    <source>
        <dbReference type="EMBL" id="KAF3334522.1"/>
    </source>
</evidence>
<comment type="similarity">
    <text evidence="1">Belongs to the 'GDSL' lipolytic enzyme family.</text>
</comment>
<accession>A0A833RAP7</accession>
<evidence type="ECO:0000313" key="7">
    <source>
        <dbReference type="Proteomes" id="UP000623129"/>
    </source>
</evidence>
<dbReference type="Gene3D" id="3.40.50.1110">
    <property type="entry name" value="SGNH hydrolase"/>
    <property type="match status" value="1"/>
</dbReference>
<feature type="signal peptide" evidence="5">
    <location>
        <begin position="1"/>
        <end position="22"/>
    </location>
</feature>
<sequence length="362" mass="39645">MALTMLAIAIMLPFSFLHQAGAACTGRNPVVFNFGDSNSDTGGIVAGLGYRFPLPEGRVFFHRGTGRLCDGRLIIDFLCESLNTTYLSPYLEALSSNFSNGANFAISGSSTLPRNVPFALYIQIEQFLHFKSRSLDLIDQGVTGLFGEEAFRNALYTMDIGQNDLSGAFSGSNGGYQQALERIPLVIAEIKSSIKTLYDNGARKFWVHNTGPLGCLPQKLALPRKDDTDLDACGCLSSYNKAAREFNCQLSTLVDALNSELKDATIVYTDIFSIKYDIIANYTKYGFENPLMACCGYGGPPYNYNQGIMCLGTGYSVCTDGSKYVSWDGVHYTEAANHIVASKILSADYSKPRVNFDFFCRS</sequence>
<dbReference type="InterPro" id="IPR036514">
    <property type="entry name" value="SGNH_hydro_sf"/>
</dbReference>
<dbReference type="GO" id="GO:0016788">
    <property type="term" value="F:hydrolase activity, acting on ester bonds"/>
    <property type="evidence" value="ECO:0007669"/>
    <property type="project" value="InterPro"/>
</dbReference>
<name>A0A833RAP7_9POAL</name>
<evidence type="ECO:0000256" key="3">
    <source>
        <dbReference type="ARBA" id="ARBA00022801"/>
    </source>
</evidence>
<evidence type="ECO:0000256" key="2">
    <source>
        <dbReference type="ARBA" id="ARBA00022729"/>
    </source>
</evidence>
<dbReference type="PANTHER" id="PTHR22835">
    <property type="entry name" value="ZINC FINGER FYVE DOMAIN CONTAINING PROTEIN"/>
    <property type="match status" value="1"/>
</dbReference>
<reference evidence="6" key="1">
    <citation type="submission" date="2020-01" db="EMBL/GenBank/DDBJ databases">
        <title>Genome sequence of Kobresia littledalei, the first chromosome-level genome in the family Cyperaceae.</title>
        <authorList>
            <person name="Qu G."/>
        </authorList>
    </citation>
    <scope>NUCLEOTIDE SEQUENCE</scope>
    <source>
        <strain evidence="6">C.B.Clarke</strain>
        <tissue evidence="6">Leaf</tissue>
    </source>
</reference>
<gene>
    <name evidence="6" type="ORF">FCM35_KLT21126</name>
</gene>
<evidence type="ECO:0000256" key="5">
    <source>
        <dbReference type="SAM" id="SignalP"/>
    </source>
</evidence>
<keyword evidence="4" id="KW-0325">Glycoprotein</keyword>
<evidence type="ECO:0000256" key="4">
    <source>
        <dbReference type="ARBA" id="ARBA00023180"/>
    </source>
</evidence>
<dbReference type="CDD" id="cd01837">
    <property type="entry name" value="SGNH_plant_lipase_like"/>
    <property type="match status" value="1"/>
</dbReference>
<dbReference type="Pfam" id="PF00657">
    <property type="entry name" value="Lipase_GDSL"/>
    <property type="match status" value="1"/>
</dbReference>
<keyword evidence="2 5" id="KW-0732">Signal</keyword>
<dbReference type="OrthoDB" id="655468at2759"/>